<evidence type="ECO:0000313" key="2">
    <source>
        <dbReference type="Proteomes" id="UP000050277"/>
    </source>
</evidence>
<dbReference type="Proteomes" id="UP000050277">
    <property type="component" value="Unassembled WGS sequence"/>
</dbReference>
<accession>A0A0P6Z077</accession>
<proteinExistence type="predicted"/>
<name>A0A0P6Z077_9CHLR</name>
<gene>
    <name evidence="1" type="ORF">SE18_08315</name>
</gene>
<organism evidence="1 2">
    <name type="scientific">Herpetosiphon geysericola</name>
    <dbReference type="NCBI Taxonomy" id="70996"/>
    <lineage>
        <taxon>Bacteria</taxon>
        <taxon>Bacillati</taxon>
        <taxon>Chloroflexota</taxon>
        <taxon>Chloroflexia</taxon>
        <taxon>Herpetosiphonales</taxon>
        <taxon>Herpetosiphonaceae</taxon>
        <taxon>Herpetosiphon</taxon>
    </lineage>
</organism>
<keyword evidence="2" id="KW-1185">Reference proteome</keyword>
<comment type="caution">
    <text evidence="1">The sequence shown here is derived from an EMBL/GenBank/DDBJ whole genome shotgun (WGS) entry which is preliminary data.</text>
</comment>
<dbReference type="EMBL" id="LGKP01000013">
    <property type="protein sequence ID" value="KPL90197.1"/>
    <property type="molecule type" value="Genomic_DNA"/>
</dbReference>
<dbReference type="RefSeq" id="WP_054533971.1">
    <property type="nucleotide sequence ID" value="NZ_LGKP01000013.1"/>
</dbReference>
<reference evidence="1 2" key="1">
    <citation type="submission" date="2015-07" db="EMBL/GenBank/DDBJ databases">
        <title>Whole genome sequence of Herpetosiphon geysericola DSM 7119.</title>
        <authorList>
            <person name="Hemp J."/>
            <person name="Ward L.M."/>
            <person name="Pace L.A."/>
            <person name="Fischer W.W."/>
        </authorList>
    </citation>
    <scope>NUCLEOTIDE SEQUENCE [LARGE SCALE GENOMIC DNA]</scope>
    <source>
        <strain evidence="1 2">DSM 7119</strain>
    </source>
</reference>
<dbReference type="AlphaFoldDB" id="A0A0P6Z077"/>
<protein>
    <submittedName>
        <fullName evidence="1">Uncharacterized protein</fullName>
    </submittedName>
</protein>
<sequence>MGMRQIKVDRNIVFYTLMIRTWTLSDPQLNRSLYLDDRKNQALFIHNYLQPQFAPTTNPAEVRTQYHMKESLRYCLNVYDAAMDDDFLDVWQQLIEFSRYPTDRYGFLCHAWELLFPDEPWQMDALIMSWYVEVTQ</sequence>
<dbReference type="OrthoDB" id="9828020at2"/>
<evidence type="ECO:0000313" key="1">
    <source>
        <dbReference type="EMBL" id="KPL90197.1"/>
    </source>
</evidence>